<feature type="region of interest" description="Disordered" evidence="1">
    <location>
        <begin position="133"/>
        <end position="170"/>
    </location>
</feature>
<name>A0A8F2IVF6_9CAUD</name>
<protein>
    <submittedName>
        <fullName evidence="2">Transcription factor</fullName>
    </submittedName>
</protein>
<accession>A0A8F2IVF6</accession>
<reference evidence="2" key="1">
    <citation type="submission" date="2020-10" db="EMBL/GenBank/DDBJ databases">
        <title>Complete genome sequence of vB_MoxS-R1, a novel marine prophage inducted from Microbacterium.</title>
        <authorList>
            <person name="Zheng H."/>
            <person name="Liu B."/>
            <person name="Xu Y."/>
            <person name="Chen F."/>
        </authorList>
    </citation>
    <scope>NUCLEOTIDE SEQUENCE</scope>
</reference>
<evidence type="ECO:0000256" key="1">
    <source>
        <dbReference type="SAM" id="MobiDB-lite"/>
    </source>
</evidence>
<keyword evidence="3" id="KW-1185">Reference proteome</keyword>
<evidence type="ECO:0000313" key="2">
    <source>
        <dbReference type="EMBL" id="QWT28878.1"/>
    </source>
</evidence>
<dbReference type="Proteomes" id="UP000683438">
    <property type="component" value="Segment"/>
</dbReference>
<dbReference type="EMBL" id="MW073100">
    <property type="protein sequence ID" value="QWT28878.1"/>
    <property type="molecule type" value="Genomic_DNA"/>
</dbReference>
<sequence>MNADVITNLDYPHSTVEGFHGGCNTAHCPAEVSCRTVHTRYVGDWAFRRQVNAGQTPAEIVAAEEEQAREAARADLAAKRARPGVRAGASREDRRAAANRARSDGLALIPRHTLRELLNAGLTDREIAEKLGLHRRQVTGSRRNAGYERNPDRNRRPAPATTGASSMEAG</sequence>
<organism evidence="2 3">
    <name type="scientific">Microbacterium phage vB_MoxS-R1</name>
    <dbReference type="NCBI Taxonomy" id="2848881"/>
    <lineage>
        <taxon>Viruses</taxon>
        <taxon>Duplodnaviria</taxon>
        <taxon>Heunggongvirae</taxon>
        <taxon>Uroviricota</taxon>
        <taxon>Caudoviricetes</taxon>
        <taxon>Syrbvirus</taxon>
        <taxon>Syrbvirus R1</taxon>
    </lineage>
</organism>
<evidence type="ECO:0000313" key="3">
    <source>
        <dbReference type="Proteomes" id="UP000683438"/>
    </source>
</evidence>
<feature type="compositionally biased region" description="Basic and acidic residues" evidence="1">
    <location>
        <begin position="145"/>
        <end position="155"/>
    </location>
</feature>
<gene>
    <name evidence="2" type="ORF">vBMoxSR1_gp28</name>
</gene>
<proteinExistence type="predicted"/>
<feature type="region of interest" description="Disordered" evidence="1">
    <location>
        <begin position="75"/>
        <end position="103"/>
    </location>
</feature>